<feature type="compositionally biased region" description="Acidic residues" evidence="1">
    <location>
        <begin position="446"/>
        <end position="464"/>
    </location>
</feature>
<dbReference type="EMBL" id="MZNU01000336">
    <property type="protein sequence ID" value="OWP00058.1"/>
    <property type="molecule type" value="Genomic_DNA"/>
</dbReference>
<feature type="region of interest" description="Disordered" evidence="1">
    <location>
        <begin position="289"/>
        <end position="312"/>
    </location>
</feature>
<evidence type="ECO:0000313" key="2">
    <source>
        <dbReference type="EMBL" id="OWP00058.1"/>
    </source>
</evidence>
<accession>A0A218YWM5</accession>
<proteinExistence type="predicted"/>
<dbReference type="STRING" id="503106.A0A218YWM5"/>
<keyword evidence="3" id="KW-1185">Reference proteome</keyword>
<name>A0A218YWM5_9HELO</name>
<dbReference type="InParanoid" id="A0A218YWM5"/>
<sequence>MAKVFVHPSPPSPRPGNVATPRWGSKEAPILIATPTPTPSSSARSLSRAAQRKNARKAVKGENYRPNISTRIDRDSGCIRKLIPQPRRNDAAPNASQHSRPAIQGGRKVRRLDYPEIPANSIMPFEIEHSLFTAVQRLAEQALFFWTREWISIVLAQQHWAVPEQGELNWWIRALEPFSDDVSRALQDSNARISWLDLKSSIQALHPLRHSAVHRISRPLQVIIYWVSTAARLCSSLNDALRLTKLRAIGAALPVLDLIELEAVIGRPIEEFANTLQVARTLEWGDHRSQSFSSVQNDNQPEAQKDNNPARRRTFGEDIHNRQDGGALGHQLRDLIPRGIHAAGRNTGSPLEAGPPDLFSFIHSDPKGHSSGFSRKHDRLRTLRQSHLAKRAKRNHIDMTEDSEDEVPAIVAPHRSMEEDVTGRGALARGRAHPSPVSKEVIDLTESGDGDDREDLHYEEDGEDEARLHFSTPQTFVGLLNSGERTDAISE</sequence>
<feature type="compositionally biased region" description="Polar residues" evidence="1">
    <location>
        <begin position="290"/>
        <end position="302"/>
    </location>
</feature>
<feature type="compositionally biased region" description="Basic and acidic residues" evidence="1">
    <location>
        <begin position="303"/>
        <end position="312"/>
    </location>
</feature>
<reference evidence="2 3" key="1">
    <citation type="submission" date="2017-04" db="EMBL/GenBank/DDBJ databases">
        <title>Draft genome sequence of Marssonina coronaria NL1: causal agent of apple blotch.</title>
        <authorList>
            <person name="Cheng Q."/>
        </authorList>
    </citation>
    <scope>NUCLEOTIDE SEQUENCE [LARGE SCALE GENOMIC DNA]</scope>
    <source>
        <strain evidence="2 3">NL1</strain>
    </source>
</reference>
<dbReference type="OrthoDB" id="5324651at2759"/>
<gene>
    <name evidence="2" type="ORF">B2J93_8629</name>
</gene>
<comment type="caution">
    <text evidence="2">The sequence shown here is derived from an EMBL/GenBank/DDBJ whole genome shotgun (WGS) entry which is preliminary data.</text>
</comment>
<feature type="compositionally biased region" description="Low complexity" evidence="1">
    <location>
        <begin position="28"/>
        <end position="49"/>
    </location>
</feature>
<evidence type="ECO:0000256" key="1">
    <source>
        <dbReference type="SAM" id="MobiDB-lite"/>
    </source>
</evidence>
<protein>
    <submittedName>
        <fullName evidence="2">Uncharacterized protein</fullName>
    </submittedName>
</protein>
<dbReference type="AlphaFoldDB" id="A0A218YWM5"/>
<feature type="region of interest" description="Disordered" evidence="1">
    <location>
        <begin position="84"/>
        <end position="108"/>
    </location>
</feature>
<dbReference type="Proteomes" id="UP000242519">
    <property type="component" value="Unassembled WGS sequence"/>
</dbReference>
<feature type="region of interest" description="Disordered" evidence="1">
    <location>
        <begin position="423"/>
        <end position="468"/>
    </location>
</feature>
<organism evidence="2 3">
    <name type="scientific">Diplocarpon coronariae</name>
    <dbReference type="NCBI Taxonomy" id="2795749"/>
    <lineage>
        <taxon>Eukaryota</taxon>
        <taxon>Fungi</taxon>
        <taxon>Dikarya</taxon>
        <taxon>Ascomycota</taxon>
        <taxon>Pezizomycotina</taxon>
        <taxon>Leotiomycetes</taxon>
        <taxon>Helotiales</taxon>
        <taxon>Drepanopezizaceae</taxon>
        <taxon>Diplocarpon</taxon>
    </lineage>
</organism>
<feature type="region of interest" description="Disordered" evidence="1">
    <location>
        <begin position="1"/>
        <end position="61"/>
    </location>
</feature>
<evidence type="ECO:0000313" key="3">
    <source>
        <dbReference type="Proteomes" id="UP000242519"/>
    </source>
</evidence>